<dbReference type="PANTHER" id="PTHR30087">
    <property type="entry name" value="INNER MEMBRANE PROTEIN"/>
    <property type="match status" value="1"/>
</dbReference>
<organism evidence="1 2">
    <name type="scientific">Veillonella rogosae</name>
    <dbReference type="NCBI Taxonomy" id="423477"/>
    <lineage>
        <taxon>Bacteria</taxon>
        <taxon>Bacillati</taxon>
        <taxon>Bacillota</taxon>
        <taxon>Negativicutes</taxon>
        <taxon>Veillonellales</taxon>
        <taxon>Veillonellaceae</taxon>
        <taxon>Veillonella</taxon>
    </lineage>
</organism>
<dbReference type="PANTHER" id="PTHR30087:SF1">
    <property type="entry name" value="HYPOTHETICAL CYTOSOLIC PROTEIN"/>
    <property type="match status" value="1"/>
</dbReference>
<proteinExistence type="predicted"/>
<dbReference type="KEGG" id="vrg:OKW85_05350"/>
<dbReference type="InterPro" id="IPR007553">
    <property type="entry name" value="2-thiour_desulf"/>
</dbReference>
<gene>
    <name evidence="1" type="ORF">OKW85_05350</name>
</gene>
<dbReference type="Proteomes" id="UP001164244">
    <property type="component" value="Chromosome"/>
</dbReference>
<dbReference type="Pfam" id="PF04463">
    <property type="entry name" value="2-thiour_desulf"/>
    <property type="match status" value="1"/>
</dbReference>
<sequence>MNDKPKLLISECLCGVPCRYDGKDNYIEALDLLNEYYELVPVCPEVLGGLCTPREPAERQGNRICTADGTDVTTQFIRGAELTVRIAIEYKCEQALLKAKSPSCGYKRIYDGSFTRTLTDGHGCTVEALLAENIRIYTEHDIDLLLAQKKR</sequence>
<dbReference type="AlphaFoldDB" id="A0AA46X4M4"/>
<reference evidence="1" key="1">
    <citation type="submission" date="2022-11" db="EMBL/GenBank/DDBJ databases">
        <title>Complete genome sequence of Veillonella rogosae KCOM 3468 isolated from human Subgingival dental plaque of Chronic peridontitis Lesion.</title>
        <authorList>
            <person name="Park S.-N."/>
            <person name="Lim Y.K."/>
            <person name="Kook J.-K."/>
        </authorList>
    </citation>
    <scope>NUCLEOTIDE SEQUENCE</scope>
    <source>
        <strain evidence="1">KCOM 3468</strain>
    </source>
</reference>
<dbReference type="EMBL" id="CP110418">
    <property type="protein sequence ID" value="UZG50138.1"/>
    <property type="molecule type" value="Genomic_DNA"/>
</dbReference>
<evidence type="ECO:0000313" key="1">
    <source>
        <dbReference type="EMBL" id="UZG50138.1"/>
    </source>
</evidence>
<protein>
    <submittedName>
        <fullName evidence="1">DUF523 domain-containing protein</fullName>
    </submittedName>
</protein>
<name>A0AA46X4M4_9FIRM</name>
<accession>A0AA46X4M4</accession>
<evidence type="ECO:0000313" key="2">
    <source>
        <dbReference type="Proteomes" id="UP001164244"/>
    </source>
</evidence>
<dbReference type="RefSeq" id="WP_265137323.1">
    <property type="nucleotide sequence ID" value="NZ_CP110418.1"/>
</dbReference>